<feature type="modified residue" description="4-aspartylphosphate" evidence="9">
    <location>
        <position position="887"/>
    </location>
</feature>
<dbReference type="SUPFAM" id="SSF55874">
    <property type="entry name" value="ATPase domain of HSP90 chaperone/DNA topoisomerase II/histidine kinase"/>
    <property type="match status" value="1"/>
</dbReference>
<dbReference type="FunFam" id="3.30.565.10:FF:000010">
    <property type="entry name" value="Sensor histidine kinase RcsC"/>
    <property type="match status" value="1"/>
</dbReference>
<dbReference type="Pfam" id="PF08448">
    <property type="entry name" value="PAS_4"/>
    <property type="match status" value="1"/>
</dbReference>
<dbReference type="InterPro" id="IPR000700">
    <property type="entry name" value="PAS-assoc_C"/>
</dbReference>
<dbReference type="eggNOG" id="COG0642">
    <property type="taxonomic scope" value="Bacteria"/>
</dbReference>
<dbReference type="CDD" id="cd17546">
    <property type="entry name" value="REC_hyHK_CKI1_RcsC-like"/>
    <property type="match status" value="1"/>
</dbReference>
<dbReference type="InterPro" id="IPR013656">
    <property type="entry name" value="PAS_4"/>
</dbReference>
<dbReference type="PANTHER" id="PTHR45339">
    <property type="entry name" value="HYBRID SIGNAL TRANSDUCTION HISTIDINE KINASE J"/>
    <property type="match status" value="1"/>
</dbReference>
<dbReference type="SMART" id="SM00091">
    <property type="entry name" value="PAS"/>
    <property type="match status" value="4"/>
</dbReference>
<evidence type="ECO:0000259" key="14">
    <source>
        <dbReference type="PROSITE" id="PS50113"/>
    </source>
</evidence>
<evidence type="ECO:0000259" key="11">
    <source>
        <dbReference type="PROSITE" id="PS50109"/>
    </source>
</evidence>
<keyword evidence="15" id="KW-0808">Transferase</keyword>
<keyword evidence="6" id="KW-0843">Virulence</keyword>
<gene>
    <name evidence="15" type="ORF">Cenrod_1073</name>
</gene>
<evidence type="ECO:0000256" key="2">
    <source>
        <dbReference type="ARBA" id="ARBA00012438"/>
    </source>
</evidence>
<dbReference type="NCBIfam" id="TIGR00229">
    <property type="entry name" value="sensory_box"/>
    <property type="match status" value="2"/>
</dbReference>
<dbReference type="OrthoDB" id="8552871at2"/>
<evidence type="ECO:0000256" key="9">
    <source>
        <dbReference type="PROSITE-ProRule" id="PRU00169"/>
    </source>
</evidence>
<dbReference type="PRINTS" id="PR00344">
    <property type="entry name" value="BCTRLSENSOR"/>
</dbReference>
<dbReference type="InterPro" id="IPR003594">
    <property type="entry name" value="HATPase_dom"/>
</dbReference>
<keyword evidence="10" id="KW-0175">Coiled coil</keyword>
<protein>
    <recommendedName>
        <fullName evidence="8">Virulence sensor protein BvgS</fullName>
        <ecNumber evidence="2">2.7.13.3</ecNumber>
    </recommendedName>
</protein>
<dbReference type="SUPFAM" id="SSF55785">
    <property type="entry name" value="PYP-like sensor domain (PAS domain)"/>
    <property type="match status" value="4"/>
</dbReference>
<keyword evidence="15" id="KW-0418">Kinase</keyword>
<evidence type="ECO:0000256" key="7">
    <source>
        <dbReference type="ARBA" id="ARBA00058004"/>
    </source>
</evidence>
<dbReference type="STRING" id="946483.Cenrod_1073"/>
<evidence type="ECO:0000256" key="1">
    <source>
        <dbReference type="ARBA" id="ARBA00000085"/>
    </source>
</evidence>
<feature type="domain" description="PAC" evidence="14">
    <location>
        <begin position="389"/>
        <end position="441"/>
    </location>
</feature>
<dbReference type="AlphaFoldDB" id="U5N706"/>
<dbReference type="RefSeq" id="WP_022771985.1">
    <property type="nucleotide sequence ID" value="NC_022576.1"/>
</dbReference>
<dbReference type="eggNOG" id="COG0784">
    <property type="taxonomic scope" value="Bacteria"/>
</dbReference>
<name>U5N706_9BURK</name>
<dbReference type="PATRIC" id="fig|946483.4.peg.1077"/>
<dbReference type="SMART" id="SM00388">
    <property type="entry name" value="HisKA"/>
    <property type="match status" value="1"/>
</dbReference>
<evidence type="ECO:0000256" key="5">
    <source>
        <dbReference type="ARBA" id="ARBA00023012"/>
    </source>
</evidence>
<dbReference type="InterPro" id="IPR005467">
    <property type="entry name" value="His_kinase_dom"/>
</dbReference>
<evidence type="ECO:0000256" key="6">
    <source>
        <dbReference type="ARBA" id="ARBA00023026"/>
    </source>
</evidence>
<sequence>MESTTQNSERLLRLKQRAKAVLDQADAGRIAGMPDNVEALQLLEDLRIYQIELELQNDELRAAQQDAEVLRGRYHSLFARLPIPAIVIDTNGIVDDANELADKLLGVLGPNVGLDVRLWKRLGNGERGRLHRVVRDVLPGQTASVPKVVFVTIDGQERVFDVSLMCLSIDYKLDRRVLLTLVDQTAEIAREQDRLFYELLLDSSDSSIYAADKHGQMLLANQSCLHMWGLPREAVVGHKREEFLPLRDAILHNETDHKVLSSGEVLTLEEQTFAATQRGELDLFTRKFPLRDRSGTIYGVAGISTDITVLKDQQRQALLSEAVFMGAQESIVVTDPQTRIIRVNPAFVKQTGFSLETVRGHKTNVLKSGQQSREFYQTMWQSLNTVDHWSGEIQNRRANGSLYIVWANISAMHDEDGKLLHYVGISLDITEHHRARKELQRIETLLRAAIDTVDEAFVLFDAQDRFVFCNDKYRELYATSADLFVPGADFESIVREGVRRGQYKDAVGREEEWLDQRFAVHRGDGEKMEVELDTGRILRVIERKMPDGHTAGFRVDITDLVHATQDAQAANVAKSRFLATMSHEIRTPMNGILGIAQLLMAPEVTEDTRRHYARTILASGQTLLTLLNDVLDLAKIEAGKLQFDTIVFDPHALLQEVCMLFSGAADAKHLQLHGVWNGSAGRRFQGDSYRLRQMISNLLGNAIKFSHQGQVRVECHVVDESEDVALLEWAVTDTGIGIAPEKLDLLFQPFTQTDSSTTREYGGSGLGLSIVEHLARLMGGEVGVESEVGKGSRFWFRVPVRALPNGGETRNVNPEAPVQLRGDIAEIPLPKARILVAEDNPVNCLVIVSMLQAMGMQVDVVADGQQAVDVFQHAKQDSDLPDLVLMDVQMPVMDGCTAVEWIRAWEATTGKSRTAILALTADAFEEDRRRCLAVGMDDFLTKPVAVGVLKESLRKWLAALPRIPHDDQ</sequence>
<evidence type="ECO:0000259" key="13">
    <source>
        <dbReference type="PROSITE" id="PS50112"/>
    </source>
</evidence>
<evidence type="ECO:0000259" key="12">
    <source>
        <dbReference type="PROSITE" id="PS50110"/>
    </source>
</evidence>
<dbReference type="InterPro" id="IPR011006">
    <property type="entry name" value="CheY-like_superfamily"/>
</dbReference>
<dbReference type="Pfam" id="PF13426">
    <property type="entry name" value="PAS_9"/>
    <property type="match status" value="1"/>
</dbReference>
<evidence type="ECO:0000256" key="3">
    <source>
        <dbReference type="ARBA" id="ARBA00022553"/>
    </source>
</evidence>
<dbReference type="EMBL" id="CP004885">
    <property type="protein sequence ID" value="AGX87167.1"/>
    <property type="molecule type" value="Genomic_DNA"/>
</dbReference>
<evidence type="ECO:0000256" key="10">
    <source>
        <dbReference type="SAM" id="Coils"/>
    </source>
</evidence>
<dbReference type="InterPro" id="IPR001789">
    <property type="entry name" value="Sig_transdc_resp-reg_receiver"/>
</dbReference>
<keyword evidence="4" id="KW-0732">Signal</keyword>
<dbReference type="CDD" id="cd00082">
    <property type="entry name" value="HisKA"/>
    <property type="match status" value="1"/>
</dbReference>
<dbReference type="PROSITE" id="PS50112">
    <property type="entry name" value="PAS"/>
    <property type="match status" value="1"/>
</dbReference>
<dbReference type="Gene3D" id="3.30.565.10">
    <property type="entry name" value="Histidine kinase-like ATPase, C-terminal domain"/>
    <property type="match status" value="1"/>
</dbReference>
<keyword evidence="3 9" id="KW-0597">Phosphoprotein</keyword>
<dbReference type="SMART" id="SM00387">
    <property type="entry name" value="HATPase_c"/>
    <property type="match status" value="1"/>
</dbReference>
<keyword evidence="5" id="KW-0902">Two-component regulatory system</keyword>
<dbReference type="InterPro" id="IPR036890">
    <property type="entry name" value="HATPase_C_sf"/>
</dbReference>
<dbReference type="Gene3D" id="1.10.287.130">
    <property type="match status" value="1"/>
</dbReference>
<dbReference type="CDD" id="cd16922">
    <property type="entry name" value="HATPase_EvgS-ArcB-TorS-like"/>
    <property type="match status" value="1"/>
</dbReference>
<dbReference type="InterPro" id="IPR001610">
    <property type="entry name" value="PAC"/>
</dbReference>
<dbReference type="CDD" id="cd00130">
    <property type="entry name" value="PAS"/>
    <property type="match status" value="2"/>
</dbReference>
<dbReference type="Pfam" id="PF12860">
    <property type="entry name" value="PAS_7"/>
    <property type="match status" value="1"/>
</dbReference>
<dbReference type="Pfam" id="PF02518">
    <property type="entry name" value="HATPase_c"/>
    <property type="match status" value="1"/>
</dbReference>
<organism evidence="15 16">
    <name type="scientific">Candidatus Symbiobacter mobilis CR</name>
    <dbReference type="NCBI Taxonomy" id="946483"/>
    <lineage>
        <taxon>Bacteria</taxon>
        <taxon>Pseudomonadati</taxon>
        <taxon>Pseudomonadota</taxon>
        <taxon>Betaproteobacteria</taxon>
        <taxon>Burkholderiales</taxon>
        <taxon>Comamonadaceae</taxon>
    </lineage>
</organism>
<dbReference type="Gene3D" id="3.40.50.2300">
    <property type="match status" value="1"/>
</dbReference>
<feature type="domain" description="Histidine kinase" evidence="11">
    <location>
        <begin position="580"/>
        <end position="802"/>
    </location>
</feature>
<dbReference type="InterPro" id="IPR036097">
    <property type="entry name" value="HisK_dim/P_sf"/>
</dbReference>
<dbReference type="InterPro" id="IPR000014">
    <property type="entry name" value="PAS"/>
</dbReference>
<comment type="catalytic activity">
    <reaction evidence="1">
        <text>ATP + protein L-histidine = ADP + protein N-phospho-L-histidine.</text>
        <dbReference type="EC" id="2.7.13.3"/>
    </reaction>
</comment>
<feature type="domain" description="PAS" evidence="13">
    <location>
        <begin position="193"/>
        <end position="263"/>
    </location>
</feature>
<dbReference type="InterPro" id="IPR035965">
    <property type="entry name" value="PAS-like_dom_sf"/>
</dbReference>
<reference evidence="15 16" key="1">
    <citation type="journal article" date="2013" name="Genome Biol.">
        <title>Genomic analysis reveals key aspects of prokaryotic symbiosis in the phototrophic consortium "Chlorochromatium aggregatum".</title>
        <authorList>
            <person name="Liu Z."/>
            <person name="Muller J."/>
            <person name="Li T."/>
            <person name="Alvey R.M."/>
            <person name="Vogl K."/>
            <person name="Frigaard N.U."/>
            <person name="Rockwell N.C."/>
            <person name="Boyd E.S."/>
            <person name="Tomsho L.P."/>
            <person name="Schuster S.C."/>
            <person name="Henke P."/>
            <person name="Rohde M."/>
            <person name="Overmann J."/>
            <person name="Bryant D.A."/>
        </authorList>
    </citation>
    <scope>NUCLEOTIDE SEQUENCE [LARGE SCALE GENOMIC DNA]</scope>
    <source>
        <strain evidence="15">CR</strain>
    </source>
</reference>
<dbReference type="SMART" id="SM00086">
    <property type="entry name" value="PAC"/>
    <property type="match status" value="2"/>
</dbReference>
<dbReference type="GO" id="GO:0000155">
    <property type="term" value="F:phosphorelay sensor kinase activity"/>
    <property type="evidence" value="ECO:0007669"/>
    <property type="project" value="InterPro"/>
</dbReference>
<dbReference type="InterPro" id="IPR004358">
    <property type="entry name" value="Sig_transdc_His_kin-like_C"/>
</dbReference>
<evidence type="ECO:0000256" key="4">
    <source>
        <dbReference type="ARBA" id="ARBA00022729"/>
    </source>
</evidence>
<dbReference type="SUPFAM" id="SSF47384">
    <property type="entry name" value="Homodimeric domain of signal transducing histidine kinase"/>
    <property type="match status" value="1"/>
</dbReference>
<dbReference type="PROSITE" id="PS50113">
    <property type="entry name" value="PAC"/>
    <property type="match status" value="1"/>
</dbReference>
<feature type="coiled-coil region" evidence="10">
    <location>
        <begin position="46"/>
        <end position="73"/>
    </location>
</feature>
<dbReference type="Proteomes" id="UP000017184">
    <property type="component" value="Chromosome"/>
</dbReference>
<dbReference type="SUPFAM" id="SSF52172">
    <property type="entry name" value="CheY-like"/>
    <property type="match status" value="1"/>
</dbReference>
<dbReference type="SMART" id="SM00448">
    <property type="entry name" value="REC"/>
    <property type="match status" value="1"/>
</dbReference>
<evidence type="ECO:0000256" key="8">
    <source>
        <dbReference type="ARBA" id="ARBA00070152"/>
    </source>
</evidence>
<dbReference type="InterPro" id="IPR003661">
    <property type="entry name" value="HisK_dim/P_dom"/>
</dbReference>
<feature type="domain" description="Response regulatory" evidence="12">
    <location>
        <begin position="833"/>
        <end position="957"/>
    </location>
</feature>
<dbReference type="eggNOG" id="COG3284">
    <property type="taxonomic scope" value="Bacteria"/>
</dbReference>
<dbReference type="PANTHER" id="PTHR45339:SF1">
    <property type="entry name" value="HYBRID SIGNAL TRANSDUCTION HISTIDINE KINASE J"/>
    <property type="match status" value="1"/>
</dbReference>
<dbReference type="KEGG" id="cbx:Cenrod_1073"/>
<dbReference type="HOGENOM" id="CLU_000445_114_15_4"/>
<proteinExistence type="predicted"/>
<dbReference type="Gene3D" id="3.30.450.20">
    <property type="entry name" value="PAS domain"/>
    <property type="match status" value="3"/>
</dbReference>
<keyword evidence="16" id="KW-1185">Reference proteome</keyword>
<dbReference type="Pfam" id="PF00512">
    <property type="entry name" value="HisKA"/>
    <property type="match status" value="1"/>
</dbReference>
<evidence type="ECO:0000313" key="16">
    <source>
        <dbReference type="Proteomes" id="UP000017184"/>
    </source>
</evidence>
<dbReference type="PROSITE" id="PS50109">
    <property type="entry name" value="HIS_KIN"/>
    <property type="match status" value="1"/>
</dbReference>
<accession>U5N706</accession>
<dbReference type="Pfam" id="PF00072">
    <property type="entry name" value="Response_reg"/>
    <property type="match status" value="1"/>
</dbReference>
<evidence type="ECO:0000313" key="15">
    <source>
        <dbReference type="EMBL" id="AGX87167.1"/>
    </source>
</evidence>
<comment type="function">
    <text evidence="7">Member of the two-component regulatory system BvgS/BvgA. Phosphorylates BvgA via a four-step phosphorelay in response to environmental signals.</text>
</comment>
<dbReference type="EC" id="2.7.13.3" evidence="2"/>
<dbReference type="PROSITE" id="PS50110">
    <property type="entry name" value="RESPONSE_REGULATORY"/>
    <property type="match status" value="1"/>
</dbReference>